<dbReference type="HOGENOM" id="CLU_048111_3_4_12"/>
<dbReference type="Proteomes" id="UP000001915">
    <property type="component" value="Chromosome"/>
</dbReference>
<feature type="domain" description="SCP" evidence="3">
    <location>
        <begin position="50"/>
        <end position="157"/>
    </location>
</feature>
<accession>D5U5J4</accession>
<dbReference type="Pfam" id="PF00188">
    <property type="entry name" value="CAP"/>
    <property type="match status" value="1"/>
</dbReference>
<dbReference type="eggNOG" id="COG2340">
    <property type="taxonomic scope" value="Bacteria"/>
</dbReference>
<dbReference type="SUPFAM" id="SSF55797">
    <property type="entry name" value="PR-1-like"/>
    <property type="match status" value="1"/>
</dbReference>
<evidence type="ECO:0000313" key="4">
    <source>
        <dbReference type="EMBL" id="ADG72471.1"/>
    </source>
</evidence>
<feature type="chain" id="PRO_5003077233" evidence="2">
    <location>
        <begin position="21"/>
        <end position="184"/>
    </location>
</feature>
<dbReference type="PROSITE" id="PS51257">
    <property type="entry name" value="PROKAR_LIPOPROTEIN"/>
    <property type="match status" value="1"/>
</dbReference>
<evidence type="ECO:0000259" key="3">
    <source>
        <dbReference type="Pfam" id="PF00188"/>
    </source>
</evidence>
<evidence type="ECO:0000256" key="1">
    <source>
        <dbReference type="SAM" id="MobiDB-lite"/>
    </source>
</evidence>
<feature type="signal peptide" evidence="2">
    <location>
        <begin position="1"/>
        <end position="20"/>
    </location>
</feature>
<dbReference type="STRING" id="526224.Bmur_2400"/>
<keyword evidence="2" id="KW-0732">Signal</keyword>
<evidence type="ECO:0000313" key="5">
    <source>
        <dbReference type="Proteomes" id="UP000001915"/>
    </source>
</evidence>
<dbReference type="PANTHER" id="PTHR31157">
    <property type="entry name" value="SCP DOMAIN-CONTAINING PROTEIN"/>
    <property type="match status" value="1"/>
</dbReference>
<protein>
    <submittedName>
        <fullName evidence="4">SCP-like extracellular</fullName>
    </submittedName>
</protein>
<organism evidence="4 5">
    <name type="scientific">Brachyspira murdochii (strain ATCC 51284 / DSM 12563 / 56-150)</name>
    <name type="common">Serpulina murdochii</name>
    <dbReference type="NCBI Taxonomy" id="526224"/>
    <lineage>
        <taxon>Bacteria</taxon>
        <taxon>Pseudomonadati</taxon>
        <taxon>Spirochaetota</taxon>
        <taxon>Spirochaetia</taxon>
        <taxon>Brachyspirales</taxon>
        <taxon>Brachyspiraceae</taxon>
        <taxon>Brachyspira</taxon>
    </lineage>
</organism>
<dbReference type="InterPro" id="IPR014044">
    <property type="entry name" value="CAP_dom"/>
</dbReference>
<gene>
    <name evidence="4" type="ordered locus">Bmur_2400</name>
</gene>
<dbReference type="AlphaFoldDB" id="D5U5J4"/>
<dbReference type="PANTHER" id="PTHR31157:SF1">
    <property type="entry name" value="SCP DOMAIN-CONTAINING PROTEIN"/>
    <property type="match status" value="1"/>
</dbReference>
<dbReference type="Gene3D" id="3.40.33.10">
    <property type="entry name" value="CAP"/>
    <property type="match status" value="1"/>
</dbReference>
<feature type="compositionally biased region" description="Low complexity" evidence="1">
    <location>
        <begin position="26"/>
        <end position="40"/>
    </location>
</feature>
<dbReference type="CDD" id="cd05379">
    <property type="entry name" value="CAP_bacterial"/>
    <property type="match status" value="1"/>
</dbReference>
<feature type="region of interest" description="Disordered" evidence="1">
    <location>
        <begin position="21"/>
        <end position="40"/>
    </location>
</feature>
<dbReference type="KEGG" id="brm:Bmur_2400"/>
<name>D5U5J4_BRAM5</name>
<sequence length="184" mass="20518">MKKYVFIMLITAFLFSSCQNDTTKPSSNSSANSNTSENNNAVSSDAQAVFDLVNQERAKAGLKAYKLDTKLCEAAVKRAQEIVEKYDHIRPNGTDFDTVLDEYGFNSKAYIRGENIVAMRESASSAMNAWMNSQGHKDNILADYYTTIGIGVYEYNGSILGAAFFKRLFHLNYPICNHGIHVEV</sequence>
<dbReference type="EMBL" id="CP001959">
    <property type="protein sequence ID" value="ADG72471.1"/>
    <property type="molecule type" value="Genomic_DNA"/>
</dbReference>
<dbReference type="RefSeq" id="WP_013114809.1">
    <property type="nucleotide sequence ID" value="NC_014150.1"/>
</dbReference>
<dbReference type="InterPro" id="IPR035940">
    <property type="entry name" value="CAP_sf"/>
</dbReference>
<proteinExistence type="predicted"/>
<reference evidence="4 5" key="1">
    <citation type="journal article" date="2010" name="Stand. Genomic Sci.">
        <title>Complete genome sequence of Brachyspira murdochii type strain (56-150).</title>
        <authorList>
            <person name="Pati A."/>
            <person name="Sikorski J."/>
            <person name="Gronow S."/>
            <person name="Munk C."/>
            <person name="Lapidus A."/>
            <person name="Copeland A."/>
            <person name="Glavina Del Tio T."/>
            <person name="Nolan M."/>
            <person name="Lucas S."/>
            <person name="Chen F."/>
            <person name="Tice H."/>
            <person name="Cheng J.F."/>
            <person name="Han C."/>
            <person name="Detter J.C."/>
            <person name="Bruce D."/>
            <person name="Tapia R."/>
            <person name="Goodwin L."/>
            <person name="Pitluck S."/>
            <person name="Liolios K."/>
            <person name="Ivanova N."/>
            <person name="Mavromatis K."/>
            <person name="Mikhailova N."/>
            <person name="Chen A."/>
            <person name="Palaniappan K."/>
            <person name="Land M."/>
            <person name="Hauser L."/>
            <person name="Chang Y.J."/>
            <person name="Jeffries C.D."/>
            <person name="Spring S."/>
            <person name="Rohde M."/>
            <person name="Goker M."/>
            <person name="Bristow J."/>
            <person name="Eisen J.A."/>
            <person name="Markowitz V."/>
            <person name="Hugenholtz P."/>
            <person name="Kyrpides N.C."/>
            <person name="Klenk H.P."/>
        </authorList>
    </citation>
    <scope>NUCLEOTIDE SEQUENCE [LARGE SCALE GENOMIC DNA]</scope>
    <source>
        <strain evidence="5">ATCC 51284 / DSM 12563 / 56-150</strain>
    </source>
</reference>
<evidence type="ECO:0000256" key="2">
    <source>
        <dbReference type="SAM" id="SignalP"/>
    </source>
</evidence>